<dbReference type="AlphaFoldDB" id="A0A382D8F2"/>
<protein>
    <submittedName>
        <fullName evidence="1">Uncharacterized protein</fullName>
    </submittedName>
</protein>
<feature type="non-terminal residue" evidence="1">
    <location>
        <position position="1"/>
    </location>
</feature>
<gene>
    <name evidence="1" type="ORF">METZ01_LOCUS186761</name>
</gene>
<organism evidence="1">
    <name type="scientific">marine metagenome</name>
    <dbReference type="NCBI Taxonomy" id="408172"/>
    <lineage>
        <taxon>unclassified sequences</taxon>
        <taxon>metagenomes</taxon>
        <taxon>ecological metagenomes</taxon>
    </lineage>
</organism>
<proteinExistence type="predicted"/>
<dbReference type="EMBL" id="UINC01037829">
    <property type="protein sequence ID" value="SVB33907.1"/>
    <property type="molecule type" value="Genomic_DNA"/>
</dbReference>
<name>A0A382D8F2_9ZZZZ</name>
<accession>A0A382D8F2</accession>
<sequence>VATQLSPDTERFWRQYLDAAPDASLNVEL</sequence>
<evidence type="ECO:0000313" key="1">
    <source>
        <dbReference type="EMBL" id="SVB33907.1"/>
    </source>
</evidence>
<reference evidence="1" key="1">
    <citation type="submission" date="2018-05" db="EMBL/GenBank/DDBJ databases">
        <authorList>
            <person name="Lanie J.A."/>
            <person name="Ng W.-L."/>
            <person name="Kazmierczak K.M."/>
            <person name="Andrzejewski T.M."/>
            <person name="Davidsen T.M."/>
            <person name="Wayne K.J."/>
            <person name="Tettelin H."/>
            <person name="Glass J.I."/>
            <person name="Rusch D."/>
            <person name="Podicherti R."/>
            <person name="Tsui H.-C.T."/>
            <person name="Winkler M.E."/>
        </authorList>
    </citation>
    <scope>NUCLEOTIDE SEQUENCE</scope>
</reference>